<evidence type="ECO:0000313" key="3">
    <source>
        <dbReference type="Proteomes" id="UP000282551"/>
    </source>
</evidence>
<organism evidence="2 3">
    <name type="scientific">Mycolicibacterium chitae</name>
    <name type="common">Mycobacterium chitae</name>
    <dbReference type="NCBI Taxonomy" id="1792"/>
    <lineage>
        <taxon>Bacteria</taxon>
        <taxon>Bacillati</taxon>
        <taxon>Actinomycetota</taxon>
        <taxon>Actinomycetes</taxon>
        <taxon>Mycobacteriales</taxon>
        <taxon>Mycobacteriaceae</taxon>
        <taxon>Mycolicibacterium</taxon>
    </lineage>
</organism>
<feature type="chain" id="PRO_5018530084" description="PASTA domain-containing protein" evidence="1">
    <location>
        <begin position="27"/>
        <end position="92"/>
    </location>
</feature>
<evidence type="ECO:0000256" key="1">
    <source>
        <dbReference type="SAM" id="SignalP"/>
    </source>
</evidence>
<dbReference type="EMBL" id="LR134355">
    <property type="protein sequence ID" value="VEG49164.1"/>
    <property type="molecule type" value="Genomic_DNA"/>
</dbReference>
<accession>A0A3S5EIJ8</accession>
<gene>
    <name evidence="2" type="ORF">NCTC10485_03471</name>
</gene>
<keyword evidence="3" id="KW-1185">Reference proteome</keyword>
<sequence>MNRLLPAVAGASWLTAALIFAGGASAAPADEYEDYEDADAAAVVEELRSQGFGVQVHGARNGPLTECDVEGVSSDESGTKIVDVTCTPDYTG</sequence>
<proteinExistence type="predicted"/>
<feature type="signal peptide" evidence="1">
    <location>
        <begin position="1"/>
        <end position="26"/>
    </location>
</feature>
<dbReference type="AlphaFoldDB" id="A0A3S5EIJ8"/>
<evidence type="ECO:0000313" key="2">
    <source>
        <dbReference type="EMBL" id="VEG49164.1"/>
    </source>
</evidence>
<name>A0A3S5EIJ8_MYCCI</name>
<keyword evidence="1" id="KW-0732">Signal</keyword>
<reference evidence="2 3" key="1">
    <citation type="submission" date="2018-12" db="EMBL/GenBank/DDBJ databases">
        <authorList>
            <consortium name="Pathogen Informatics"/>
        </authorList>
    </citation>
    <scope>NUCLEOTIDE SEQUENCE [LARGE SCALE GENOMIC DNA]</scope>
    <source>
        <strain evidence="2 3">NCTC10485</strain>
    </source>
</reference>
<protein>
    <recommendedName>
        <fullName evidence="4">PASTA domain-containing protein</fullName>
    </recommendedName>
</protein>
<dbReference type="OrthoDB" id="4641000at2"/>
<evidence type="ECO:0008006" key="4">
    <source>
        <dbReference type="Google" id="ProtNLM"/>
    </source>
</evidence>
<dbReference type="Proteomes" id="UP000282551">
    <property type="component" value="Chromosome"/>
</dbReference>
<dbReference type="RefSeq" id="WP_126334868.1">
    <property type="nucleotide sequence ID" value="NZ_AP022604.1"/>
</dbReference>